<dbReference type="Pfam" id="PF12848">
    <property type="entry name" value="ABC_tran_Xtn"/>
    <property type="match status" value="1"/>
</dbReference>
<keyword evidence="2" id="KW-0547">Nucleotide-binding</keyword>
<feature type="domain" description="ABC transporter" evidence="5">
    <location>
        <begin position="324"/>
        <end position="540"/>
    </location>
</feature>
<dbReference type="Pfam" id="PF00005">
    <property type="entry name" value="ABC_tran"/>
    <property type="match status" value="2"/>
</dbReference>
<dbReference type="RefSeq" id="WP_126378232.1">
    <property type="nucleotide sequence ID" value="NZ_AP017378.1"/>
</dbReference>
<dbReference type="PANTHER" id="PTHR19211:SF14">
    <property type="entry name" value="ATP-BINDING CASSETTE SUB-FAMILY F MEMBER 1"/>
    <property type="match status" value="1"/>
</dbReference>
<dbReference type="InterPro" id="IPR003439">
    <property type="entry name" value="ABC_transporter-like_ATP-bd"/>
</dbReference>
<evidence type="ECO:0000259" key="5">
    <source>
        <dbReference type="PROSITE" id="PS50893"/>
    </source>
</evidence>
<dbReference type="GO" id="GO:0005524">
    <property type="term" value="F:ATP binding"/>
    <property type="evidence" value="ECO:0007669"/>
    <property type="project" value="UniProtKB-KW"/>
</dbReference>
<feature type="coiled-coil region" evidence="4">
    <location>
        <begin position="245"/>
        <end position="303"/>
    </location>
</feature>
<evidence type="ECO:0000313" key="7">
    <source>
        <dbReference type="Proteomes" id="UP000269883"/>
    </source>
</evidence>
<evidence type="ECO:0000256" key="2">
    <source>
        <dbReference type="ARBA" id="ARBA00022741"/>
    </source>
</evidence>
<dbReference type="InterPro" id="IPR027417">
    <property type="entry name" value="P-loop_NTPase"/>
</dbReference>
<dbReference type="Gene3D" id="3.40.50.300">
    <property type="entry name" value="P-loop containing nucleotide triphosphate hydrolases"/>
    <property type="match status" value="2"/>
</dbReference>
<dbReference type="SUPFAM" id="SSF52540">
    <property type="entry name" value="P-loop containing nucleoside triphosphate hydrolases"/>
    <property type="match status" value="2"/>
</dbReference>
<gene>
    <name evidence="6" type="ORF">DFE_1546</name>
</gene>
<dbReference type="InterPro" id="IPR032524">
    <property type="entry name" value="ABC_tran_C"/>
</dbReference>
<dbReference type="AlphaFoldDB" id="A0A2Z6AYD5"/>
<evidence type="ECO:0000256" key="3">
    <source>
        <dbReference type="ARBA" id="ARBA00022840"/>
    </source>
</evidence>
<dbReference type="InterPro" id="IPR050611">
    <property type="entry name" value="ABCF"/>
</dbReference>
<dbReference type="KEGG" id="dfl:DFE_1546"/>
<evidence type="ECO:0000256" key="1">
    <source>
        <dbReference type="ARBA" id="ARBA00022737"/>
    </source>
</evidence>
<protein>
    <submittedName>
        <fullName evidence="6">ABC transporter related protein</fullName>
    </submittedName>
</protein>
<dbReference type="InterPro" id="IPR003593">
    <property type="entry name" value="AAA+_ATPase"/>
</dbReference>
<keyword evidence="7" id="KW-1185">Reference proteome</keyword>
<dbReference type="Proteomes" id="UP000269883">
    <property type="component" value="Chromosome"/>
</dbReference>
<dbReference type="GO" id="GO:0003677">
    <property type="term" value="F:DNA binding"/>
    <property type="evidence" value="ECO:0007669"/>
    <property type="project" value="InterPro"/>
</dbReference>
<dbReference type="PANTHER" id="PTHR19211">
    <property type="entry name" value="ATP-BINDING TRANSPORT PROTEIN-RELATED"/>
    <property type="match status" value="1"/>
</dbReference>
<dbReference type="EMBL" id="AP017378">
    <property type="protein sequence ID" value="BBD08272.1"/>
    <property type="molecule type" value="Genomic_DNA"/>
</dbReference>
<name>A0A2Z6AYD5_9BACT</name>
<evidence type="ECO:0000256" key="4">
    <source>
        <dbReference type="SAM" id="Coils"/>
    </source>
</evidence>
<organism evidence="6 7">
    <name type="scientific">Desulfovibrio ferrophilus</name>
    <dbReference type="NCBI Taxonomy" id="241368"/>
    <lineage>
        <taxon>Bacteria</taxon>
        <taxon>Pseudomonadati</taxon>
        <taxon>Thermodesulfobacteriota</taxon>
        <taxon>Desulfovibrionia</taxon>
        <taxon>Desulfovibrionales</taxon>
        <taxon>Desulfovibrionaceae</taxon>
        <taxon>Desulfovibrio</taxon>
    </lineage>
</organism>
<dbReference type="OrthoDB" id="9808609at2"/>
<accession>A0A2Z6AYD5</accession>
<dbReference type="GO" id="GO:0016887">
    <property type="term" value="F:ATP hydrolysis activity"/>
    <property type="evidence" value="ECO:0007669"/>
    <property type="project" value="InterPro"/>
</dbReference>
<keyword evidence="3" id="KW-0067">ATP-binding</keyword>
<dbReference type="CDD" id="cd03221">
    <property type="entry name" value="ABCF_EF-3"/>
    <property type="match status" value="2"/>
</dbReference>
<evidence type="ECO:0000313" key="6">
    <source>
        <dbReference type="EMBL" id="BBD08272.1"/>
    </source>
</evidence>
<dbReference type="PROSITE" id="PS00211">
    <property type="entry name" value="ABC_TRANSPORTER_1"/>
    <property type="match status" value="1"/>
</dbReference>
<dbReference type="FunFam" id="3.40.50.300:FF:000011">
    <property type="entry name" value="Putative ABC transporter ATP-binding component"/>
    <property type="match status" value="1"/>
</dbReference>
<feature type="domain" description="ABC transporter" evidence="5">
    <location>
        <begin position="4"/>
        <end position="254"/>
    </location>
</feature>
<keyword evidence="4" id="KW-0175">Coiled coil</keyword>
<dbReference type="InterPro" id="IPR032781">
    <property type="entry name" value="ABC_tran_Xtn"/>
</dbReference>
<dbReference type="InterPro" id="IPR037118">
    <property type="entry name" value="Val-tRNA_synth_C_sf"/>
</dbReference>
<reference evidence="6 7" key="1">
    <citation type="journal article" date="2018" name="Sci. Adv.">
        <title>Multi-heme cytochromes provide a pathway for survival in energy-limited environments.</title>
        <authorList>
            <person name="Deng X."/>
            <person name="Dohmae N."/>
            <person name="Nealson K.H."/>
            <person name="Hashimoto K."/>
            <person name="Okamoto A."/>
        </authorList>
    </citation>
    <scope>NUCLEOTIDE SEQUENCE [LARGE SCALE GENOMIC DNA]</scope>
    <source>
        <strain evidence="6 7">IS5</strain>
    </source>
</reference>
<feature type="coiled-coil region" evidence="4">
    <location>
        <begin position="567"/>
        <end position="655"/>
    </location>
</feature>
<keyword evidence="1" id="KW-0677">Repeat</keyword>
<dbReference type="InterPro" id="IPR017871">
    <property type="entry name" value="ABC_transporter-like_CS"/>
</dbReference>
<sequence>MSRISIQSLSKSFGGHDLFESFSLEITGGMRLAVIGPNGCGKSTLLRILANEEVPDFGQVMIPKDTLLGFSKQELNESDLMTPALAWVMAALPSWSEFWEKWEQATETHDEIALNKLTQEQAHLEHLFGYNPEHKAKAVLTGLGFEEQQLNQPLRELSGGWRERAKLARILVEGAGALMLDEPTNHLDLEAVEWLEDYLISFEGPLIFVAHDRVLLDRVATHVLFLGGVKPVVRKGTFTEFLAWMVETEEQRRRAEQKVQDDISKKADFVRRFQSKATKARQANSMKKQVAKLERELEGLKPEAKSRELAFKWPEPARGNRTVLSSVGVQYAYPDSPALWQPLDFNLYAGQKVALAGPNGCGKTTLLKALMGDLKPSAGTVEVGNKITVGYFSQHQADLLDLNKPALAEIRRLSDPRISEEELRSVLGLFMLGESYWERKVRELSGGEKNRLVLATLFLKRANFLVLDEPTNHLDLESRDSLISALRDYPGTILMVAHDRHLMTEVAKEVWWLKHDGIEIFMDGFSGYDRARRAFLEESACSPKADAVRKVSRAEAKEMKRVQAETRNALYKKIKPLRAEYEKLEARLETLLGEQSEVEQSLADPDVYADVPRSTELMKRFSELNEQVEKLMERMGALEEELATLEAEREALTGC</sequence>
<dbReference type="Pfam" id="PF16326">
    <property type="entry name" value="ABC_tran_CTD"/>
    <property type="match status" value="1"/>
</dbReference>
<proteinExistence type="predicted"/>
<dbReference type="SMART" id="SM00382">
    <property type="entry name" value="AAA"/>
    <property type="match status" value="2"/>
</dbReference>
<dbReference type="Gene3D" id="1.10.287.380">
    <property type="entry name" value="Valyl-tRNA synthetase, C-terminal domain"/>
    <property type="match status" value="1"/>
</dbReference>
<dbReference type="PROSITE" id="PS50893">
    <property type="entry name" value="ABC_TRANSPORTER_2"/>
    <property type="match status" value="2"/>
</dbReference>